<protein>
    <submittedName>
        <fullName evidence="4">Putative Zn finger protein</fullName>
    </submittedName>
</protein>
<accession>A0A4R6UJN3</accession>
<keyword evidence="5" id="KW-1185">Reference proteome</keyword>
<dbReference type="PANTHER" id="PTHR38133:SF1">
    <property type="entry name" value="SLR1429 PROTEIN"/>
    <property type="match status" value="1"/>
</dbReference>
<dbReference type="PANTHER" id="PTHR38133">
    <property type="entry name" value="SLR1429 PROTEIN"/>
    <property type="match status" value="1"/>
</dbReference>
<dbReference type="InterPro" id="IPR007527">
    <property type="entry name" value="Znf_SWIM"/>
</dbReference>
<proteinExistence type="predicted"/>
<evidence type="ECO:0000313" key="5">
    <source>
        <dbReference type="Proteomes" id="UP000295281"/>
    </source>
</evidence>
<gene>
    <name evidence="4" type="ORF">EV190_12513</name>
</gene>
<dbReference type="OrthoDB" id="188274at2"/>
<feature type="region of interest" description="Disordered" evidence="2">
    <location>
        <begin position="220"/>
        <end position="241"/>
    </location>
</feature>
<organism evidence="4 5">
    <name type="scientific">Actinorugispora endophytica</name>
    <dbReference type="NCBI Taxonomy" id="1605990"/>
    <lineage>
        <taxon>Bacteria</taxon>
        <taxon>Bacillati</taxon>
        <taxon>Actinomycetota</taxon>
        <taxon>Actinomycetes</taxon>
        <taxon>Streptosporangiales</taxon>
        <taxon>Nocardiopsidaceae</taxon>
        <taxon>Actinorugispora</taxon>
    </lineage>
</organism>
<dbReference type="Pfam" id="PF04434">
    <property type="entry name" value="SWIM"/>
    <property type="match status" value="1"/>
</dbReference>
<dbReference type="AlphaFoldDB" id="A0A4R6UJN3"/>
<evidence type="ECO:0000259" key="3">
    <source>
        <dbReference type="PROSITE" id="PS50966"/>
    </source>
</evidence>
<dbReference type="RefSeq" id="WP_133743158.1">
    <property type="nucleotide sequence ID" value="NZ_SNYN01000025.1"/>
</dbReference>
<feature type="domain" description="SWIM-type" evidence="3">
    <location>
        <begin position="132"/>
        <end position="167"/>
    </location>
</feature>
<keyword evidence="1" id="KW-0862">Zinc</keyword>
<dbReference type="Proteomes" id="UP000295281">
    <property type="component" value="Unassembled WGS sequence"/>
</dbReference>
<evidence type="ECO:0000313" key="4">
    <source>
        <dbReference type="EMBL" id="TDQ46326.1"/>
    </source>
</evidence>
<name>A0A4R6UJN3_9ACTN</name>
<dbReference type="GO" id="GO:0008270">
    <property type="term" value="F:zinc ion binding"/>
    <property type="evidence" value="ECO:0007669"/>
    <property type="project" value="UniProtKB-KW"/>
</dbReference>
<keyword evidence="1" id="KW-0479">Metal-binding</keyword>
<dbReference type="EMBL" id="SNYN01000025">
    <property type="protein sequence ID" value="TDQ46326.1"/>
    <property type="molecule type" value="Genomic_DNA"/>
</dbReference>
<evidence type="ECO:0000256" key="2">
    <source>
        <dbReference type="SAM" id="MobiDB-lite"/>
    </source>
</evidence>
<comment type="caution">
    <text evidence="4">The sequence shown here is derived from an EMBL/GenBank/DDBJ whole genome shotgun (WGS) entry which is preliminary data.</text>
</comment>
<sequence length="408" mass="43809">MSEQRARASDEARGFPAFPALKGRGAKGGGRTWWGRAWVGAVEETALDAEPLRKGRAYARTGHVGTITVSPGRIAAPVHDAGGSYRTVVYVTPLTDAEWDRFLAQVAAKAGHIAALLDRDVPHDLVSSAEDAGVRLLPGSDDLEPECDCPDWEFPCRHAAALCYQTAWLLDEDPFLLLLMRGRAEHALLDELRRRGAGGVPGPEAERRGEGVPAARAYAEEPRPLPDPGPLPPGGAPPELPDAPGVDAGALRLLAADAAARAGELLRGRTPPSLTVWQDTVRLAASHPEGRIRARLEQACGRPGGLERAVRAWRQGGAVGLDVLERPWSPPRVEMARARSALAEVWEGGAPPEARLWRNRWTLAGQGVQLRRGTDGRWYPYRRESGDWWPAGSPGTDPAAVLGALLDG</sequence>
<reference evidence="4 5" key="1">
    <citation type="submission" date="2019-03" db="EMBL/GenBank/DDBJ databases">
        <title>Genomic Encyclopedia of Type Strains, Phase IV (KMG-IV): sequencing the most valuable type-strain genomes for metagenomic binning, comparative biology and taxonomic classification.</title>
        <authorList>
            <person name="Goeker M."/>
        </authorList>
    </citation>
    <scope>NUCLEOTIDE SEQUENCE [LARGE SCALE GENOMIC DNA]</scope>
    <source>
        <strain evidence="4 5">DSM 46770</strain>
    </source>
</reference>
<keyword evidence="1" id="KW-0863">Zinc-finger</keyword>
<feature type="compositionally biased region" description="Pro residues" evidence="2">
    <location>
        <begin position="225"/>
        <end position="241"/>
    </location>
</feature>
<evidence type="ECO:0000256" key="1">
    <source>
        <dbReference type="PROSITE-ProRule" id="PRU00325"/>
    </source>
</evidence>
<dbReference type="PROSITE" id="PS50966">
    <property type="entry name" value="ZF_SWIM"/>
    <property type="match status" value="1"/>
</dbReference>